<name>A0A6J4RFL4_9ACTN</name>
<organism evidence="2">
    <name type="scientific">uncultured Solirubrobacteraceae bacterium</name>
    <dbReference type="NCBI Taxonomy" id="1162706"/>
    <lineage>
        <taxon>Bacteria</taxon>
        <taxon>Bacillati</taxon>
        <taxon>Actinomycetota</taxon>
        <taxon>Thermoleophilia</taxon>
        <taxon>Solirubrobacterales</taxon>
        <taxon>Solirubrobacteraceae</taxon>
        <taxon>environmental samples</taxon>
    </lineage>
</organism>
<dbReference type="AlphaFoldDB" id="A0A6J4RFL4"/>
<dbReference type="EMBL" id="CADCVS010000004">
    <property type="protein sequence ID" value="CAA9469817.1"/>
    <property type="molecule type" value="Genomic_DNA"/>
</dbReference>
<dbReference type="Gene3D" id="2.60.120.10">
    <property type="entry name" value="Jelly Rolls"/>
    <property type="match status" value="1"/>
</dbReference>
<dbReference type="Pfam" id="PF07883">
    <property type="entry name" value="Cupin_2"/>
    <property type="match status" value="1"/>
</dbReference>
<evidence type="ECO:0000259" key="1">
    <source>
        <dbReference type="Pfam" id="PF07883"/>
    </source>
</evidence>
<dbReference type="InterPro" id="IPR011051">
    <property type="entry name" value="RmlC_Cupin_sf"/>
</dbReference>
<evidence type="ECO:0000313" key="2">
    <source>
        <dbReference type="EMBL" id="CAA9469817.1"/>
    </source>
</evidence>
<feature type="domain" description="Cupin type-2" evidence="1">
    <location>
        <begin position="32"/>
        <end position="96"/>
    </location>
</feature>
<reference evidence="2" key="1">
    <citation type="submission" date="2020-02" db="EMBL/GenBank/DDBJ databases">
        <authorList>
            <person name="Meier V. D."/>
        </authorList>
    </citation>
    <scope>NUCLEOTIDE SEQUENCE</scope>
    <source>
        <strain evidence="2">AVDCRST_MAG30</strain>
    </source>
</reference>
<dbReference type="InterPro" id="IPR014710">
    <property type="entry name" value="RmlC-like_jellyroll"/>
</dbReference>
<dbReference type="SUPFAM" id="SSF51182">
    <property type="entry name" value="RmlC-like cupins"/>
    <property type="match status" value="1"/>
</dbReference>
<dbReference type="InterPro" id="IPR013096">
    <property type="entry name" value="Cupin_2"/>
</dbReference>
<gene>
    <name evidence="2" type="ORF">AVDCRST_MAG30-17</name>
</gene>
<accession>A0A6J4RFL4</accession>
<sequence length="110" mass="11993">MRTWDLRSIDVEPHKPEILQSDKGEGRSIALHLPAGEALQEHEVHERAYLVVVDGAVELLDADGNATPGGAGTLAVFEPHERHEVRATEDARLLLVLAPWPGKGHPGTRD</sequence>
<protein>
    <recommendedName>
        <fullName evidence="1">Cupin type-2 domain-containing protein</fullName>
    </recommendedName>
</protein>
<proteinExistence type="predicted"/>